<evidence type="ECO:0000313" key="5">
    <source>
        <dbReference type="Proteomes" id="UP000051451"/>
    </source>
</evidence>
<dbReference type="GeneID" id="98319612"/>
<evidence type="ECO:0000313" key="4">
    <source>
        <dbReference type="EMBL" id="KRM05280.1"/>
    </source>
</evidence>
<dbReference type="Pfam" id="PF00440">
    <property type="entry name" value="TetR_N"/>
    <property type="match status" value="1"/>
</dbReference>
<dbReference type="SUPFAM" id="SSF46689">
    <property type="entry name" value="Homeodomain-like"/>
    <property type="match status" value="1"/>
</dbReference>
<dbReference type="InterPro" id="IPR001647">
    <property type="entry name" value="HTH_TetR"/>
</dbReference>
<accession>A0A0R1VHN3</accession>
<keyword evidence="5" id="KW-1185">Reference proteome</keyword>
<dbReference type="Proteomes" id="UP000051451">
    <property type="component" value="Unassembled WGS sequence"/>
</dbReference>
<protein>
    <submittedName>
        <fullName evidence="4">Transcriptional regulator</fullName>
    </submittedName>
</protein>
<dbReference type="OrthoDB" id="9810250at2"/>
<dbReference type="InterPro" id="IPR039532">
    <property type="entry name" value="TetR_C_Firmicutes"/>
</dbReference>
<dbReference type="GO" id="GO:0003677">
    <property type="term" value="F:DNA binding"/>
    <property type="evidence" value="ECO:0007669"/>
    <property type="project" value="UniProtKB-UniRule"/>
</dbReference>
<reference evidence="4 5" key="1">
    <citation type="journal article" date="2015" name="Genome Announc.">
        <title>Expanding the biotechnology potential of lactobacilli through comparative genomics of 213 strains and associated genera.</title>
        <authorList>
            <person name="Sun Z."/>
            <person name="Harris H.M."/>
            <person name="McCann A."/>
            <person name="Guo C."/>
            <person name="Argimon S."/>
            <person name="Zhang W."/>
            <person name="Yang X."/>
            <person name="Jeffery I.B."/>
            <person name="Cooney J.C."/>
            <person name="Kagawa T.F."/>
            <person name="Liu W."/>
            <person name="Song Y."/>
            <person name="Salvetti E."/>
            <person name="Wrobel A."/>
            <person name="Rasinkangas P."/>
            <person name="Parkhill J."/>
            <person name="Rea M.C."/>
            <person name="O'Sullivan O."/>
            <person name="Ritari J."/>
            <person name="Douillard F.P."/>
            <person name="Paul Ross R."/>
            <person name="Yang R."/>
            <person name="Briner A.E."/>
            <person name="Felis G.E."/>
            <person name="de Vos W.M."/>
            <person name="Barrangou R."/>
            <person name="Klaenhammer T.R."/>
            <person name="Caufield P.W."/>
            <person name="Cui Y."/>
            <person name="Zhang H."/>
            <person name="O'Toole P.W."/>
        </authorList>
    </citation>
    <scope>NUCLEOTIDE SEQUENCE [LARGE SCALE GENOMIC DNA]</scope>
    <source>
        <strain evidence="4 5">DSM 18630</strain>
    </source>
</reference>
<dbReference type="PANTHER" id="PTHR43479:SF11">
    <property type="entry name" value="ACREF_ENVCD OPERON REPRESSOR-RELATED"/>
    <property type="match status" value="1"/>
</dbReference>
<dbReference type="AlphaFoldDB" id="A0A0R1VHN3"/>
<keyword evidence="1 2" id="KW-0238">DNA-binding</keyword>
<dbReference type="EMBL" id="AZGB01000022">
    <property type="protein sequence ID" value="KRM05280.1"/>
    <property type="molecule type" value="Genomic_DNA"/>
</dbReference>
<dbReference type="Pfam" id="PF14278">
    <property type="entry name" value="TetR_C_8"/>
    <property type="match status" value="1"/>
</dbReference>
<dbReference type="RefSeq" id="WP_057872334.1">
    <property type="nucleotide sequence ID" value="NZ_AZGB01000022.1"/>
</dbReference>
<gene>
    <name evidence="4" type="ORF">FC89_GL001751</name>
</gene>
<evidence type="ECO:0000259" key="3">
    <source>
        <dbReference type="PROSITE" id="PS50977"/>
    </source>
</evidence>
<dbReference type="PANTHER" id="PTHR43479">
    <property type="entry name" value="ACREF/ENVCD OPERON REPRESSOR-RELATED"/>
    <property type="match status" value="1"/>
</dbReference>
<dbReference type="InterPro" id="IPR009057">
    <property type="entry name" value="Homeodomain-like_sf"/>
</dbReference>
<organism evidence="4 5">
    <name type="scientific">Liquorilactobacillus ghanensis DSM 18630</name>
    <dbReference type="NCBI Taxonomy" id="1423750"/>
    <lineage>
        <taxon>Bacteria</taxon>
        <taxon>Bacillati</taxon>
        <taxon>Bacillota</taxon>
        <taxon>Bacilli</taxon>
        <taxon>Lactobacillales</taxon>
        <taxon>Lactobacillaceae</taxon>
        <taxon>Liquorilactobacillus</taxon>
    </lineage>
</organism>
<dbReference type="STRING" id="1423750.FC89_GL001751"/>
<dbReference type="InterPro" id="IPR050624">
    <property type="entry name" value="HTH-type_Tx_Regulator"/>
</dbReference>
<name>A0A0R1VHN3_9LACO</name>
<feature type="domain" description="HTH tetR-type" evidence="3">
    <location>
        <begin position="9"/>
        <end position="69"/>
    </location>
</feature>
<feature type="DNA-binding region" description="H-T-H motif" evidence="2">
    <location>
        <begin position="32"/>
        <end position="51"/>
    </location>
</feature>
<dbReference type="Gene3D" id="1.10.357.10">
    <property type="entry name" value="Tetracycline Repressor, domain 2"/>
    <property type="match status" value="1"/>
</dbReference>
<dbReference type="PATRIC" id="fig|1423750.3.peg.1796"/>
<dbReference type="PROSITE" id="PS50977">
    <property type="entry name" value="HTH_TETR_2"/>
    <property type="match status" value="1"/>
</dbReference>
<comment type="caution">
    <text evidence="4">The sequence shown here is derived from an EMBL/GenBank/DDBJ whole genome shotgun (WGS) entry which is preliminary data.</text>
</comment>
<evidence type="ECO:0000256" key="1">
    <source>
        <dbReference type="ARBA" id="ARBA00023125"/>
    </source>
</evidence>
<sequence length="185" mass="22161">MNGQERLAMQSRTWLLEALFTLMQQQNYNEITVKEIAEQAQLSRRTFYRSFKSKDLLLDYYADQLIKKYIAQLQSLEISKMNFEQVLIVFFEFWWPEREKIRILINQNLFIFFLSRMSPQASNLYRDFKAPWHIEGSATEIEYIMSFSVGGFWNILNTWLAKKQPEEPQIMVQTLLKGLNKISQH</sequence>
<evidence type="ECO:0000256" key="2">
    <source>
        <dbReference type="PROSITE-ProRule" id="PRU00335"/>
    </source>
</evidence>
<proteinExistence type="predicted"/>